<gene>
    <name evidence="15" type="ORF">WMO43_13640</name>
</gene>
<dbReference type="Gene3D" id="1.10.275.40">
    <property type="match status" value="1"/>
</dbReference>
<dbReference type="SUPFAM" id="SSF52540">
    <property type="entry name" value="P-loop containing nucleoside triphosphate hydrolases"/>
    <property type="match status" value="2"/>
</dbReference>
<evidence type="ECO:0000256" key="8">
    <source>
        <dbReference type="ARBA" id="ARBA00023004"/>
    </source>
</evidence>
<protein>
    <submittedName>
        <fullName evidence="15">ATP-dependent DNA helicase</fullName>
        <ecNumber evidence="15">3.6.4.12</ecNumber>
    </submittedName>
</protein>
<dbReference type="Pfam" id="PF06733">
    <property type="entry name" value="DEAD_2"/>
    <property type="match status" value="1"/>
</dbReference>
<evidence type="ECO:0000256" key="3">
    <source>
        <dbReference type="ARBA" id="ARBA00022741"/>
    </source>
</evidence>
<dbReference type="PANTHER" id="PTHR11472:SF34">
    <property type="entry name" value="REGULATOR OF TELOMERE ELONGATION HELICASE 1"/>
    <property type="match status" value="1"/>
</dbReference>
<dbReference type="Gene3D" id="1.10.30.20">
    <property type="entry name" value="Bacterial XPD DNA helicase, FeS cluster domain"/>
    <property type="match status" value="1"/>
</dbReference>
<evidence type="ECO:0000259" key="14">
    <source>
        <dbReference type="PROSITE" id="PS51193"/>
    </source>
</evidence>
<dbReference type="Pfam" id="PF13307">
    <property type="entry name" value="Helicase_C_2"/>
    <property type="match status" value="1"/>
</dbReference>
<dbReference type="InterPro" id="IPR045028">
    <property type="entry name" value="DinG/Rad3-like"/>
</dbReference>
<reference evidence="15 16" key="1">
    <citation type="submission" date="2024-03" db="EMBL/GenBank/DDBJ databases">
        <title>Human intestinal bacterial collection.</title>
        <authorList>
            <person name="Pauvert C."/>
            <person name="Hitch T.C.A."/>
            <person name="Clavel T."/>
        </authorList>
    </citation>
    <scope>NUCLEOTIDE SEQUENCE [LARGE SCALE GENOMIC DNA]</scope>
    <source>
        <strain evidence="15 16">CLA-AA-H185</strain>
    </source>
</reference>
<keyword evidence="3" id="KW-0547">Nucleotide-binding</keyword>
<dbReference type="InterPro" id="IPR006554">
    <property type="entry name" value="Helicase-like_DEXD_c2"/>
</dbReference>
<dbReference type="GO" id="GO:0016787">
    <property type="term" value="F:hydrolase activity"/>
    <property type="evidence" value="ECO:0007669"/>
    <property type="project" value="UniProtKB-KW"/>
</dbReference>
<keyword evidence="11" id="KW-0234">DNA repair</keyword>
<evidence type="ECO:0000256" key="11">
    <source>
        <dbReference type="ARBA" id="ARBA00023204"/>
    </source>
</evidence>
<keyword evidence="10" id="KW-0238">DNA-binding</keyword>
<dbReference type="InterPro" id="IPR011604">
    <property type="entry name" value="PDDEXK-like_dom_sf"/>
</dbReference>
<evidence type="ECO:0000256" key="12">
    <source>
        <dbReference type="ARBA" id="ARBA00023235"/>
    </source>
</evidence>
<dbReference type="GO" id="GO:0003678">
    <property type="term" value="F:DNA helicase activity"/>
    <property type="evidence" value="ECO:0007669"/>
    <property type="project" value="UniProtKB-EC"/>
</dbReference>
<dbReference type="InterPro" id="IPR010614">
    <property type="entry name" value="RAD3-like_helicase_DEAD"/>
</dbReference>
<keyword evidence="7" id="KW-0067">ATP-binding</keyword>
<dbReference type="EC" id="3.6.4.12" evidence="15"/>
<keyword evidence="2" id="KW-0479">Metal-binding</keyword>
<evidence type="ECO:0000256" key="4">
    <source>
        <dbReference type="ARBA" id="ARBA00022763"/>
    </source>
</evidence>
<keyword evidence="6 15" id="KW-0347">Helicase</keyword>
<keyword evidence="9" id="KW-0411">Iron-sulfur</keyword>
<dbReference type="InterPro" id="IPR014013">
    <property type="entry name" value="Helic_SF1/SF2_ATP-bd_DinG/Rad3"/>
</dbReference>
<evidence type="ECO:0000256" key="9">
    <source>
        <dbReference type="ARBA" id="ARBA00023014"/>
    </source>
</evidence>
<proteinExistence type="inferred from homology"/>
<dbReference type="InterPro" id="IPR027417">
    <property type="entry name" value="P-loop_NTPase"/>
</dbReference>
<keyword evidence="12" id="KW-0413">Isomerase</keyword>
<dbReference type="SMART" id="SM00488">
    <property type="entry name" value="DEXDc2"/>
    <property type="match status" value="1"/>
</dbReference>
<keyword evidence="5 15" id="KW-0378">Hydrolase</keyword>
<keyword evidence="8" id="KW-0408">Iron</keyword>
<evidence type="ECO:0000256" key="13">
    <source>
        <dbReference type="ARBA" id="ARBA00038058"/>
    </source>
</evidence>
<evidence type="ECO:0000313" key="15">
    <source>
        <dbReference type="EMBL" id="MEQ2558886.1"/>
    </source>
</evidence>
<keyword evidence="4" id="KW-0227">DNA damage</keyword>
<evidence type="ECO:0000256" key="2">
    <source>
        <dbReference type="ARBA" id="ARBA00022723"/>
    </source>
</evidence>
<evidence type="ECO:0000256" key="7">
    <source>
        <dbReference type="ARBA" id="ARBA00022840"/>
    </source>
</evidence>
<feature type="domain" description="Helicase ATP-binding" evidence="14">
    <location>
        <begin position="189"/>
        <end position="436"/>
    </location>
</feature>
<keyword evidence="16" id="KW-1185">Reference proteome</keyword>
<accession>A0ABV1HGN0</accession>
<keyword evidence="1" id="KW-0004">4Fe-4S</keyword>
<dbReference type="SMART" id="SM00491">
    <property type="entry name" value="HELICc2"/>
    <property type="match status" value="1"/>
</dbReference>
<dbReference type="Proteomes" id="UP001454489">
    <property type="component" value="Unassembled WGS sequence"/>
</dbReference>
<dbReference type="Gene3D" id="3.90.320.10">
    <property type="match status" value="1"/>
</dbReference>
<evidence type="ECO:0000256" key="1">
    <source>
        <dbReference type="ARBA" id="ARBA00022485"/>
    </source>
</evidence>
<evidence type="ECO:0000256" key="6">
    <source>
        <dbReference type="ARBA" id="ARBA00022806"/>
    </source>
</evidence>
<evidence type="ECO:0000256" key="5">
    <source>
        <dbReference type="ARBA" id="ARBA00022801"/>
    </source>
</evidence>
<dbReference type="PANTHER" id="PTHR11472">
    <property type="entry name" value="DNA REPAIR DEAD HELICASE RAD3/XP-D SUBFAMILY MEMBER"/>
    <property type="match status" value="1"/>
</dbReference>
<dbReference type="InterPro" id="IPR006555">
    <property type="entry name" value="ATP-dep_Helicase_C"/>
</dbReference>
<organism evidence="15 16">
    <name type="scientific">Maccoyibacter intestinihominis</name>
    <dbReference type="NCBI Taxonomy" id="3133499"/>
    <lineage>
        <taxon>Bacteria</taxon>
        <taxon>Bacillati</taxon>
        <taxon>Bacillota</taxon>
        <taxon>Clostridia</taxon>
        <taxon>Lachnospirales</taxon>
        <taxon>Lachnospiraceae</taxon>
        <taxon>Maccoyibacter</taxon>
    </lineage>
</organism>
<evidence type="ECO:0000313" key="16">
    <source>
        <dbReference type="Proteomes" id="UP001454489"/>
    </source>
</evidence>
<comment type="similarity">
    <text evidence="13">Belongs to the helicase family. DinG subfamily.</text>
</comment>
<name>A0ABV1HGN0_9FIRM</name>
<sequence>MQEQTEKQNIKISVRNLVEFILRSGDIDNRKSRVMQAEAMQEGSRVHRKIQRRMGASYHAEVPLKIEIPRENYQFVIEGRADGIIKEELITIDEIKGIYMDLSYLEGPVTVHLAQAKCYAYMYAQKERFAPDVQMGVQMTYCNLDTEEIRRFVSHYTVQELADWFLGIVAEYEKWADFQYQWRCKRQASIQKLEFPFDYREGQRELASDVYRTIYRKKNLFIQAPTGTGKTMSTIYPSVRAVGEGLAEKIFYLTAKSITATVALDAFRILGGKGYQAKTVLITAKEKMCVCEEMDCNPQNCPYAEGHFDRVNDAVFELLQKEEIFTREIFLEQAHRHRVCPFELCLDTASWADNIICDYNYVFDPNVYLRRFFAEGTKEEYLFLVDEAHNLVERARSMYSAVLVKEDFLAVKKLVKPYSKKVAAELEKCNKILLAYKRECEDYQICENISNFAFALMRFGAAADTFLQKSTEFPGKKEFLDLYLKVRHFLNMYERLDEHYVIYTQFLENHSFMIKLFCVDPALNLQECLDKGRSTVFFSATLLPIQYYKKLLSTKEDNYAIYAKTAFSKEQSCLLIGDGVSSKYTRRNRMEFQNIAKYIQKIVSAKNGNYMVFFPSYRFLEQVYEEFFPMMGEQTDCIVQTTGMKEEEREEFLGEFEKERKHSLVGFCVMGGIFGEGIDLKEELLIGAIVVGTGLPQVGQEREILRQYFETHSGEGFDYAYRYPGMNKVLQAAGRVIRTKEDRGVIALLDERFLQWEYRRLFPREWEEYTVCSHESVSNVLKNFWGGQK</sequence>
<comment type="caution">
    <text evidence="15">The sequence shown here is derived from an EMBL/GenBank/DDBJ whole genome shotgun (WGS) entry which is preliminary data.</text>
</comment>
<dbReference type="Gene3D" id="3.40.50.300">
    <property type="entry name" value="P-loop containing nucleotide triphosphate hydrolases"/>
    <property type="match status" value="2"/>
</dbReference>
<dbReference type="EMBL" id="JBBMEX010000020">
    <property type="protein sequence ID" value="MEQ2558886.1"/>
    <property type="molecule type" value="Genomic_DNA"/>
</dbReference>
<dbReference type="InterPro" id="IPR042493">
    <property type="entry name" value="XPD_DNA_FeS"/>
</dbReference>
<dbReference type="PROSITE" id="PS51193">
    <property type="entry name" value="HELICASE_ATP_BIND_2"/>
    <property type="match status" value="1"/>
</dbReference>
<evidence type="ECO:0000256" key="10">
    <source>
        <dbReference type="ARBA" id="ARBA00023125"/>
    </source>
</evidence>